<dbReference type="InterPro" id="IPR000731">
    <property type="entry name" value="SSD"/>
</dbReference>
<evidence type="ECO:0000313" key="9">
    <source>
        <dbReference type="Proteomes" id="UP000198564"/>
    </source>
</evidence>
<evidence type="ECO:0000256" key="4">
    <source>
        <dbReference type="ARBA" id="ARBA00022989"/>
    </source>
</evidence>
<reference evidence="9" key="1">
    <citation type="submission" date="2016-10" db="EMBL/GenBank/DDBJ databases">
        <authorList>
            <person name="Varghese N."/>
            <person name="Submissions S."/>
        </authorList>
    </citation>
    <scope>NUCLEOTIDE SEQUENCE [LARGE SCALE GENOMIC DNA]</scope>
    <source>
        <strain evidence="9">DSM 25751</strain>
    </source>
</reference>
<dbReference type="InterPro" id="IPR004869">
    <property type="entry name" value="MMPL_dom"/>
</dbReference>
<feature type="transmembrane region" description="Helical" evidence="6">
    <location>
        <begin position="572"/>
        <end position="593"/>
    </location>
</feature>
<keyword evidence="5 6" id="KW-0472">Membrane</keyword>
<dbReference type="SUPFAM" id="SSF82866">
    <property type="entry name" value="Multidrug efflux transporter AcrB transmembrane domain"/>
    <property type="match status" value="2"/>
</dbReference>
<evidence type="ECO:0000256" key="6">
    <source>
        <dbReference type="SAM" id="Phobius"/>
    </source>
</evidence>
<proteinExistence type="predicted"/>
<comment type="subcellular location">
    <subcellularLocation>
        <location evidence="1">Cell membrane</location>
        <topology evidence="1">Multi-pass membrane protein</topology>
    </subcellularLocation>
</comment>
<evidence type="ECO:0000256" key="5">
    <source>
        <dbReference type="ARBA" id="ARBA00023136"/>
    </source>
</evidence>
<feature type="transmembrane region" description="Helical" evidence="6">
    <location>
        <begin position="621"/>
        <end position="639"/>
    </location>
</feature>
<accession>A0A1H6VEP0</accession>
<feature type="transmembrane region" description="Helical" evidence="6">
    <location>
        <begin position="176"/>
        <end position="195"/>
    </location>
</feature>
<evidence type="ECO:0000313" key="8">
    <source>
        <dbReference type="EMBL" id="SEJ03038.1"/>
    </source>
</evidence>
<evidence type="ECO:0000256" key="3">
    <source>
        <dbReference type="ARBA" id="ARBA00022692"/>
    </source>
</evidence>
<name>A0A1H6VEP0_9LACT</name>
<feature type="transmembrane region" description="Helical" evidence="6">
    <location>
        <begin position="202"/>
        <end position="222"/>
    </location>
</feature>
<keyword evidence="4 6" id="KW-1133">Transmembrane helix</keyword>
<evidence type="ECO:0000259" key="7">
    <source>
        <dbReference type="PROSITE" id="PS50156"/>
    </source>
</evidence>
<dbReference type="AlphaFoldDB" id="A0A1H6VEP0"/>
<dbReference type="InterPro" id="IPR050545">
    <property type="entry name" value="Mycobact_MmpL"/>
</dbReference>
<evidence type="ECO:0000256" key="1">
    <source>
        <dbReference type="ARBA" id="ARBA00004651"/>
    </source>
</evidence>
<keyword evidence="2" id="KW-1003">Cell membrane</keyword>
<organism evidence="8 9">
    <name type="scientific">Alkalibacterium gilvum</name>
    <dbReference type="NCBI Taxonomy" id="1130080"/>
    <lineage>
        <taxon>Bacteria</taxon>
        <taxon>Bacillati</taxon>
        <taxon>Bacillota</taxon>
        <taxon>Bacilli</taxon>
        <taxon>Lactobacillales</taxon>
        <taxon>Carnobacteriaceae</taxon>
        <taxon>Alkalibacterium</taxon>
    </lineage>
</organism>
<feature type="transmembrane region" description="Helical" evidence="6">
    <location>
        <begin position="273"/>
        <end position="298"/>
    </location>
</feature>
<sequence length="688" mass="76275">MLKERIFRTIVYHRKVIVFVFAFLGILAAFSASFVEVNHDMVDYLPSSSPSTQAIHTMEEEFPQQPSTIRLMTETIGLNEAEEMKAELAALDNVSSVEWLDDVENIEKPLEQMDQTAVADYYLNGKALFTISVDTTDTTDQYTLIEEIRTIAGDEGQLEGTLLQDYELDQHTSKDLYTTIGFAVLIAFLILLFFTSAWIEPVLILGTIGLAILINAGTNIFLGEISFVTSNAFPILQLGVSIDYSIFLLHRYEEYQREGIVQEEAMVKALTQSLGSVLSSGLTTVIGFAALILMKFGIGADMGIVLAKGVILSLLAVFIFLPAITLMSANVLEKTTHRSFIPSLKPLANLVYRVRYITFPLIIISSGIFFMAQYQNNFYYGSSMWLSEDNTVMQEKAAVDETFGHTNVMALMIPNKDEAKEKALLNDLSDFDHLTNVQAYSNEVGWTVPIQYVPEKTRELLQSPHYSRIAIESDLPAESKETFALIDSINQKAQAQFGEDYLLAGDSVSTYDLKDVINSDQQIVNAASIIGILIVILFAFKSLTLPAILVLSIQSAIWINLGLPYFRGSTLFYIAYLILSSVQLGATVDYAVLLTDRYLEERRLLNKKAALLSAIEKSGESIIVSGTIMTAAGFLFGAFSTNQVPAQIGLLLAQGTILSMIVVFFGLPIFLYIADRLIEKTSKGLEFK</sequence>
<protein>
    <recommendedName>
        <fullName evidence="7">SSD domain-containing protein</fullName>
    </recommendedName>
</protein>
<feature type="transmembrane region" description="Helical" evidence="6">
    <location>
        <begin position="523"/>
        <end position="540"/>
    </location>
</feature>
<keyword evidence="9" id="KW-1185">Reference proteome</keyword>
<dbReference type="PANTHER" id="PTHR33406">
    <property type="entry name" value="MEMBRANE PROTEIN MJ1562-RELATED"/>
    <property type="match status" value="1"/>
</dbReference>
<feature type="transmembrane region" description="Helical" evidence="6">
    <location>
        <begin position="310"/>
        <end position="332"/>
    </location>
</feature>
<feature type="transmembrane region" description="Helical" evidence="6">
    <location>
        <begin position="353"/>
        <end position="374"/>
    </location>
</feature>
<dbReference type="PROSITE" id="PS50156">
    <property type="entry name" value="SSD"/>
    <property type="match status" value="1"/>
</dbReference>
<keyword evidence="3 6" id="KW-0812">Transmembrane</keyword>
<dbReference type="Pfam" id="PF03176">
    <property type="entry name" value="MMPL"/>
    <property type="match status" value="2"/>
</dbReference>
<feature type="domain" description="SSD" evidence="7">
    <location>
        <begin position="204"/>
        <end position="327"/>
    </location>
</feature>
<dbReference type="EMBL" id="FNYW01000053">
    <property type="protein sequence ID" value="SEJ03038.1"/>
    <property type="molecule type" value="Genomic_DNA"/>
</dbReference>
<dbReference type="STRING" id="1130080.SAMN04488113_1534"/>
<dbReference type="GO" id="GO:0005886">
    <property type="term" value="C:plasma membrane"/>
    <property type="evidence" value="ECO:0007669"/>
    <property type="project" value="UniProtKB-SubCell"/>
</dbReference>
<dbReference type="Gene3D" id="1.20.1640.10">
    <property type="entry name" value="Multidrug efflux transporter AcrB transmembrane domain"/>
    <property type="match status" value="2"/>
</dbReference>
<dbReference type="PANTHER" id="PTHR33406:SF13">
    <property type="entry name" value="MEMBRANE PROTEIN YDFJ"/>
    <property type="match status" value="1"/>
</dbReference>
<dbReference type="Proteomes" id="UP000198564">
    <property type="component" value="Unassembled WGS sequence"/>
</dbReference>
<gene>
    <name evidence="8" type="ORF">SAMN04488113_1534</name>
</gene>
<evidence type="ECO:0000256" key="2">
    <source>
        <dbReference type="ARBA" id="ARBA00022475"/>
    </source>
</evidence>
<feature type="transmembrane region" description="Helical" evidence="6">
    <location>
        <begin position="651"/>
        <end position="673"/>
    </location>
</feature>